<dbReference type="GO" id="GO:0016020">
    <property type="term" value="C:membrane"/>
    <property type="evidence" value="ECO:0007669"/>
    <property type="project" value="UniProtKB-SubCell"/>
</dbReference>
<dbReference type="InterPro" id="IPR001024">
    <property type="entry name" value="PLAT/LH2_dom"/>
</dbReference>
<accession>A0AAV1H206</accession>
<dbReference type="SMART" id="SM00303">
    <property type="entry name" value="GPS"/>
    <property type="match status" value="1"/>
</dbReference>
<dbReference type="CDD" id="cd00037">
    <property type="entry name" value="CLECT"/>
    <property type="match status" value="1"/>
</dbReference>
<dbReference type="PANTHER" id="PTHR10877">
    <property type="entry name" value="POLYCYSTIN FAMILY MEMBER"/>
    <property type="match status" value="1"/>
</dbReference>
<dbReference type="SUPFAM" id="SSF49723">
    <property type="entry name" value="Lipase/lipooxygenase domain (PLAT/LH2 domain)"/>
    <property type="match status" value="1"/>
</dbReference>
<keyword evidence="5" id="KW-0430">Lectin</keyword>
<dbReference type="SUPFAM" id="SSF56436">
    <property type="entry name" value="C-type lectin-like"/>
    <property type="match status" value="1"/>
</dbReference>
<dbReference type="PROSITE" id="PS50041">
    <property type="entry name" value="C_TYPE_LECTIN_2"/>
    <property type="match status" value="1"/>
</dbReference>
<comment type="subcellular location">
    <subcellularLocation>
        <location evidence="1">Membrane</location>
        <topology evidence="1">Multi-pass membrane protein</topology>
    </subcellularLocation>
</comment>
<dbReference type="Pfam" id="PF08016">
    <property type="entry name" value="PKD_channel"/>
    <property type="match status" value="1"/>
</dbReference>
<feature type="compositionally biased region" description="Polar residues" evidence="13">
    <location>
        <begin position="967"/>
        <end position="981"/>
    </location>
</feature>
<keyword evidence="7 14" id="KW-1133">Transmembrane helix</keyword>
<sequence>MCRIIAQLLVLLTFGRLSCTEDKMLINACLDHQEAFGGSCFEFVDLQHTFYHAQAWCEEQGGHLAFIPDEESQHFFQRYLDPTKDVWIGLAPSASPNLQYLPGLLSWLDSSPIIYSKWVHSPPSGATCGHILRDSGFRWKATKDCNKNLPFICQFEFGRSIVCAGRHTTLQCSSGQVLTLDGGYGRKNMHYCQSSLFTQMTPAQYQCGWVDVLETLTDHCQGRQVCHISEVVDSFGEQCPQYGSYLSLEYHCIDALILSVSSVAAVYEAVTIRVKRLMDSPQGHLDCKLSTGDGHVIDLHIKEGLESSVTYEYSHPNTFEVAVECTHSNIHVIAQEMIIIQEAITEFSPIRCYSGKLSSHVPNCKALNGEPLQIQMEVKAGTNVTYRIQKGELLSVLPVVRGNTPHIVTVAAEIVKQLGPGCHQLTLHASNMVTVPEKSANLQVCVLEVVSGLQATVLTDQPNCQDSSRIPIGVSLQSGAPVLLLFLLTGDNSSFSETREMKTREEVFHIGNEMKGSIQVKLRAWNVFSSSEVDMDIFPSCGKNSLVEQYRYNNHLLRLENQQRRGHARVIRSPGLKLFAETVGEIPNEDMVITLSVDPKFDIDPKRRYEWSCKNPCNCQGNYQGQVHTVKDSCIPDPFHFSKYHFSEIDQNNNDVKKTEDICITYTPKKEAPSWLSLSCTGGCNPVVKDRSAKIEMVCEGKSQCPQVVWYIEDPADAKHWEKETKSCYEDARQRPLTAKAHGGTQFTINYSYLKEAKETVTVVLTYKEDKDCYFKKIQIDTSTSGSSSSSSSSSSSGSNDEDESEDTEEQTAEESDRTTAPPQTADASTTSANPAATTNRATATPTSSSSSNPAATTNKATTASSSSSDPATTTKKATTTSGSSASPDPAATTKRATATPASSSSSDPATTTNKATTAPSSSSDPATTTNKATTAPSSSSDPATTTNKATTTSGSSASPDPAVTTKRATITTPSSASFNPAATTNKATTASSASPDPAVTTDEATTASSASSNSAITTKRAAATSSASPDPAVTTKRATTTAASSSSSNSDPLTPTTGSPASPNTATSPDKQMSSNTASTTTAFNPADTTNVLTPTTVPPVPSDAPPTAITTNTASTDGATSPVSNSLDKMKCGISPRGGTILDPFTITCNAETPCLNCQYCFKTSKGQHLRCSENNKVKSVFLPLGDEKSNYKLIIEATAKSSSFVASTTLTTWVLNYNPPSGSSGSGLSSSLENVINQLEKQGQLTGETVGQICESVSNQLNSESDISNKAERQKLREEMLSIMTNTIKEAPSGTPKEVQVMARGLSAVSQSGSELSPSAQEEASSLFAVLSASLLHMGLDKTEENKKEVRNAASSIVEGAGNILQFSSTKNTSDALLNTLDNILSALLAFKEADEGPTFIQEPHISMSVNRVTPGCLHKKVVNIPDCLCSSFSLPVLPPSMLPSDEPVDIRMMSLDKNPFSWHERGNISGFIGSLSLTKTDGSLISVENLSDDVEIFLPRPVGEQLNTSVLDLGNYSTTVIDIPSANDTLVLKMTPSSDPLPFKVLLGYNDYPTETNHVAMTEMPHQGETLEERYTWLLDPETLKGNTGLHYLVVRPIVGPGIKSINASLWITPITSSCKFWDESASDWSNYGCRVGKQTTGKVTHCLCNHLTFFGGSFFVTPNLVDPSRTAELFATFAENPVVVCFVGALFVVYLLAVIWARRKDIKDTVKVKVTVLEDNDPMDEYRYLLSVNTGHRRGASTSSQVAITLVGTEGNSDPHHLSDTKKCVFERGAVDVFLLNTPFSLGDLQEIRLWHNNSGSRPAWFVGNVMVQDLQTEQKWHFLCNSWLAIDMGDCSLDQVFSVSSEEELKKFSNLFFTKTTRDFSDGHLWFSVINRPPGSNFTCVQRVSCCFSLLLCTMLTSIMFYGIPTDPSEQTLDLGHFEFTWTQFMIGVQSSLIMFPVNILIVSIFRSTRPRETSCCKRKRAKPDALDKLSVSQTVPTDTNVTLDTIIKDITRIALSLSKTVKSNIPSKEPEFGPGQQVDINAVLSVVEDFIQQSNKTSDASLSKTQSPHNPQSTDSSGAVHSGSTDEGIQRKSNKAQYLYRQLCHIERELNLLGPSGFPNPHSYNQAVQQVQGMKGSLDQQFEFSSVELHEPKKKKSSSEDCPDSDEKQKKKSRCCHGGLPWWFVFVGWLLVISTSVVSGYFTMLYGLKFGKDRSVSWLVSMVISFFQSVLVIQPLKVVCLAIFFALVIKRVDDEDFQNLAVEGNDKNQGDSQGQQTVRRDGSLYAPPPPADIEKMKRNKILEQKAFALIREILIYMGYMWMLLLVAYGQKDPNTFFLNRHIRHSFSKGITNSMSHGEVFAWANTSLLKNLFGVYPGFITDGNSKLMGNARLRQLRIQRNSCQTADSMLGFAPECNAPYSWEAEDTGSYDPGWNSSAGDNISYSMSTSWKYQTQAQLRAYPFWGKLELYRGGGFVVELGPDLQNASSTLEDLFRNKWLDLYTRAIFVEFTVYNANVNLFCIVTLLLETAGVGAFQFYSELQSVRLYQSTGALYFFVMAAEIIYMLFILYYMCLQGKLMKQQRWAYFRSKWNLIELTIILLSWSAMAVFIKRTLLGNRDVTYYQNNKDQFASFYETAAADSALQYLIAFLVLLSTIKLWHLLRLNPKMNLICATLERAWSDISGFLLIIVIMVLAYSIASNVIYGWKLSHYRTLADALQTIIRLQIGIFNYDEVLNSYPWLGGLLFGSCTVLMSYVLLNLLVSVILVAFTEEQIYHKPSDEEEIVGVMLKKIFSLFGIKYKNTADTVEPDGNGDIDVTLNNRNIPN</sequence>
<evidence type="ECO:0000256" key="4">
    <source>
        <dbReference type="ARBA" id="ARBA00022729"/>
    </source>
</evidence>
<dbReference type="Proteomes" id="UP001178508">
    <property type="component" value="Chromosome 18"/>
</dbReference>
<dbReference type="InterPro" id="IPR042060">
    <property type="entry name" value="PLAT_polycystin1"/>
</dbReference>
<feature type="transmembrane region" description="Helical" evidence="14">
    <location>
        <begin position="1686"/>
        <end position="1706"/>
    </location>
</feature>
<feature type="compositionally biased region" description="Low complexity" evidence="13">
    <location>
        <begin position="1075"/>
        <end position="1097"/>
    </location>
</feature>
<evidence type="ECO:0000256" key="12">
    <source>
        <dbReference type="PROSITE-ProRule" id="PRU00152"/>
    </source>
</evidence>
<feature type="domain" description="C-type lectin" evidence="16">
    <location>
        <begin position="36"/>
        <end position="154"/>
    </location>
</feature>
<feature type="chain" id="PRO_5043774095" evidence="15">
    <location>
        <begin position="21"/>
        <end position="2816"/>
    </location>
</feature>
<dbReference type="InterPro" id="IPR003915">
    <property type="entry name" value="PKD_2"/>
</dbReference>
<proteinExistence type="inferred from homology"/>
<organism evidence="20 21">
    <name type="scientific">Xyrichtys novacula</name>
    <name type="common">Pearly razorfish</name>
    <name type="synonym">Hemipteronotus novacula</name>
    <dbReference type="NCBI Taxonomy" id="13765"/>
    <lineage>
        <taxon>Eukaryota</taxon>
        <taxon>Metazoa</taxon>
        <taxon>Chordata</taxon>
        <taxon>Craniata</taxon>
        <taxon>Vertebrata</taxon>
        <taxon>Euteleostomi</taxon>
        <taxon>Actinopterygii</taxon>
        <taxon>Neopterygii</taxon>
        <taxon>Teleostei</taxon>
        <taxon>Neoteleostei</taxon>
        <taxon>Acanthomorphata</taxon>
        <taxon>Eupercaria</taxon>
        <taxon>Labriformes</taxon>
        <taxon>Labridae</taxon>
        <taxon>Xyrichtys</taxon>
    </lineage>
</organism>
<feature type="compositionally biased region" description="Polar residues" evidence="13">
    <location>
        <begin position="2046"/>
        <end position="2078"/>
    </location>
</feature>
<dbReference type="FunFam" id="1.10.287.70:FF:000086">
    <property type="entry name" value="Polycystic kidney disease 2"/>
    <property type="match status" value="1"/>
</dbReference>
<feature type="signal peptide" evidence="15">
    <location>
        <begin position="1"/>
        <end position="20"/>
    </location>
</feature>
<dbReference type="EMBL" id="OY660881">
    <property type="protein sequence ID" value="CAJ1078834.1"/>
    <property type="molecule type" value="Genomic_DNA"/>
</dbReference>
<keyword evidence="21" id="KW-1185">Reference proteome</keyword>
<dbReference type="Gene3D" id="2.60.120.740">
    <property type="match status" value="1"/>
</dbReference>
<feature type="domain" description="SUEL-type lectin" evidence="19">
    <location>
        <begin position="162"/>
        <end position="253"/>
    </location>
</feature>
<dbReference type="InterPro" id="IPR043159">
    <property type="entry name" value="Lectin_gal-bd_sf"/>
</dbReference>
<dbReference type="InterPro" id="IPR000922">
    <property type="entry name" value="Lectin_gal-bd_dom"/>
</dbReference>
<evidence type="ECO:0000256" key="15">
    <source>
        <dbReference type="SAM" id="SignalP"/>
    </source>
</evidence>
<dbReference type="InterPro" id="IPR057244">
    <property type="entry name" value="GAIN_B"/>
</dbReference>
<protein>
    <submittedName>
        <fullName evidence="20">Polycystic kidney disease protein 1-like 2</fullName>
    </submittedName>
</protein>
<dbReference type="InterPro" id="IPR016186">
    <property type="entry name" value="C-type_lectin-like/link_sf"/>
</dbReference>
<evidence type="ECO:0000259" key="18">
    <source>
        <dbReference type="PROSITE" id="PS50221"/>
    </source>
</evidence>
<keyword evidence="8 14" id="KW-0472">Membrane</keyword>
<dbReference type="GO" id="GO:0030246">
    <property type="term" value="F:carbohydrate binding"/>
    <property type="evidence" value="ECO:0007669"/>
    <property type="project" value="UniProtKB-KW"/>
</dbReference>
<dbReference type="CDD" id="cd22831">
    <property type="entry name" value="Gal_Rha_Lectin_PKD1L2"/>
    <property type="match status" value="1"/>
</dbReference>
<evidence type="ECO:0000256" key="9">
    <source>
        <dbReference type="ARBA" id="ARBA00023157"/>
    </source>
</evidence>
<evidence type="ECO:0000256" key="14">
    <source>
        <dbReference type="SAM" id="Phobius"/>
    </source>
</evidence>
<feature type="region of interest" description="Disordered" evidence="13">
    <location>
        <begin position="782"/>
        <end position="1127"/>
    </location>
</feature>
<dbReference type="Pfam" id="PF20519">
    <property type="entry name" value="Polycystin_dom"/>
    <property type="match status" value="1"/>
</dbReference>
<dbReference type="PROSITE" id="PS50095">
    <property type="entry name" value="PLAT"/>
    <property type="match status" value="1"/>
</dbReference>
<evidence type="ECO:0000256" key="6">
    <source>
        <dbReference type="ARBA" id="ARBA00022737"/>
    </source>
</evidence>
<feature type="region of interest" description="Disordered" evidence="13">
    <location>
        <begin position="2046"/>
        <end position="2082"/>
    </location>
</feature>
<dbReference type="SMART" id="SM00308">
    <property type="entry name" value="LH2"/>
    <property type="match status" value="1"/>
</dbReference>
<dbReference type="Pfam" id="PF01825">
    <property type="entry name" value="GPS"/>
    <property type="match status" value="1"/>
</dbReference>
<feature type="compositionally biased region" description="Low complexity" evidence="13">
    <location>
        <begin position="782"/>
        <end position="799"/>
    </location>
</feature>
<dbReference type="PRINTS" id="PR01433">
    <property type="entry name" value="POLYCYSTIN2"/>
</dbReference>
<dbReference type="Gene3D" id="1.10.287.70">
    <property type="match status" value="1"/>
</dbReference>
<feature type="compositionally biased region" description="Acidic residues" evidence="13">
    <location>
        <begin position="800"/>
        <end position="814"/>
    </location>
</feature>
<evidence type="ECO:0000256" key="13">
    <source>
        <dbReference type="SAM" id="MobiDB-lite"/>
    </source>
</evidence>
<evidence type="ECO:0000259" key="17">
    <source>
        <dbReference type="PROSITE" id="PS50095"/>
    </source>
</evidence>
<feature type="transmembrane region" description="Helical" evidence="14">
    <location>
        <begin position="2207"/>
        <end position="2240"/>
    </location>
</feature>
<keyword evidence="9" id="KW-1015">Disulfide bond</keyword>
<evidence type="ECO:0000256" key="2">
    <source>
        <dbReference type="ARBA" id="ARBA00007200"/>
    </source>
</evidence>
<dbReference type="Pfam" id="PF01477">
    <property type="entry name" value="PLAT"/>
    <property type="match status" value="1"/>
</dbReference>
<evidence type="ECO:0000256" key="8">
    <source>
        <dbReference type="ARBA" id="ARBA00023136"/>
    </source>
</evidence>
<evidence type="ECO:0000256" key="5">
    <source>
        <dbReference type="ARBA" id="ARBA00022734"/>
    </source>
</evidence>
<keyword evidence="3 14" id="KW-0812">Transmembrane</keyword>
<feature type="transmembrane region" description="Helical" evidence="14">
    <location>
        <begin position="2297"/>
        <end position="2319"/>
    </location>
</feature>
<feature type="transmembrane region" description="Helical" evidence="14">
    <location>
        <begin position="2583"/>
        <end position="2600"/>
    </location>
</feature>
<feature type="domain" description="GAIN-B" evidence="18">
    <location>
        <begin position="1511"/>
        <end position="1671"/>
    </location>
</feature>
<dbReference type="InterPro" id="IPR046791">
    <property type="entry name" value="Polycystin_dom"/>
</dbReference>
<feature type="region of interest" description="Disordered" evidence="13">
    <location>
        <begin position="2139"/>
        <end position="2165"/>
    </location>
</feature>
<evidence type="ECO:0000313" key="21">
    <source>
        <dbReference type="Proteomes" id="UP001178508"/>
    </source>
</evidence>
<feature type="transmembrane region" description="Helical" evidence="14">
    <location>
        <begin position="1894"/>
        <end position="1914"/>
    </location>
</feature>
<dbReference type="Pfam" id="PF00059">
    <property type="entry name" value="Lectin_C"/>
    <property type="match status" value="1"/>
</dbReference>
<dbReference type="PANTHER" id="PTHR10877:SF134">
    <property type="entry name" value="POLYCYSTIN-1-LIKE PROTEIN 2"/>
    <property type="match status" value="1"/>
</dbReference>
<dbReference type="InterPro" id="IPR016187">
    <property type="entry name" value="CTDL_fold"/>
</dbReference>
<evidence type="ECO:0000259" key="19">
    <source>
        <dbReference type="PROSITE" id="PS50228"/>
    </source>
</evidence>
<dbReference type="Gene3D" id="2.60.60.20">
    <property type="entry name" value="PLAT/LH2 domain"/>
    <property type="match status" value="1"/>
</dbReference>
<evidence type="ECO:0000256" key="1">
    <source>
        <dbReference type="ARBA" id="ARBA00004141"/>
    </source>
</evidence>
<dbReference type="PROSITE" id="PS50228">
    <property type="entry name" value="SUEL_LECTIN"/>
    <property type="match status" value="1"/>
</dbReference>
<dbReference type="GO" id="GO:0050982">
    <property type="term" value="P:detection of mechanical stimulus"/>
    <property type="evidence" value="ECO:0007669"/>
    <property type="project" value="TreeGrafter"/>
</dbReference>
<dbReference type="Pfam" id="PF02140">
    <property type="entry name" value="SUEL_Lectin"/>
    <property type="match status" value="1"/>
</dbReference>
<dbReference type="FunFam" id="2.60.60.20:FF:000008">
    <property type="entry name" value="Polycystic kidney disease 1-like 2, isoform CRA_a"/>
    <property type="match status" value="1"/>
</dbReference>
<feature type="transmembrane region" description="Helical" evidence="14">
    <location>
        <begin position="1934"/>
        <end position="1956"/>
    </location>
</feature>
<evidence type="ECO:0000256" key="3">
    <source>
        <dbReference type="ARBA" id="ARBA00022692"/>
    </source>
</evidence>
<reference evidence="20" key="1">
    <citation type="submission" date="2023-08" db="EMBL/GenBank/DDBJ databases">
        <authorList>
            <person name="Alioto T."/>
            <person name="Alioto T."/>
            <person name="Gomez Garrido J."/>
        </authorList>
    </citation>
    <scope>NUCLEOTIDE SEQUENCE</scope>
</reference>
<feature type="transmembrane region" description="Helical" evidence="14">
    <location>
        <begin position="2672"/>
        <end position="2694"/>
    </location>
</feature>
<evidence type="ECO:0000256" key="10">
    <source>
        <dbReference type="ARBA" id="ARBA00023180"/>
    </source>
</evidence>
<dbReference type="InterPro" id="IPR051223">
    <property type="entry name" value="Polycystin"/>
</dbReference>
<comment type="similarity">
    <text evidence="2">Belongs to the polycystin family.</text>
</comment>
<dbReference type="PROSITE" id="PS50221">
    <property type="entry name" value="GAIN_B"/>
    <property type="match status" value="1"/>
</dbReference>
<feature type="compositionally biased region" description="Polar residues" evidence="13">
    <location>
        <begin position="1111"/>
        <end position="1127"/>
    </location>
</feature>
<dbReference type="InterPro" id="IPR000203">
    <property type="entry name" value="GPS"/>
</dbReference>
<dbReference type="GO" id="GO:0005262">
    <property type="term" value="F:calcium channel activity"/>
    <property type="evidence" value="ECO:0007669"/>
    <property type="project" value="TreeGrafter"/>
</dbReference>
<dbReference type="InterPro" id="IPR036392">
    <property type="entry name" value="PLAT/LH2_dom_sf"/>
</dbReference>
<feature type="transmembrane region" description="Helical" evidence="14">
    <location>
        <begin position="2171"/>
        <end position="2195"/>
    </location>
</feature>
<feature type="transmembrane region" description="Helical" evidence="14">
    <location>
        <begin position="2730"/>
        <end position="2759"/>
    </location>
</feature>
<feature type="domain" description="PLAT" evidence="17">
    <location>
        <begin position="1731"/>
        <end position="1848"/>
    </location>
</feature>
<dbReference type="Gene3D" id="3.10.100.10">
    <property type="entry name" value="Mannose-Binding Protein A, subunit A"/>
    <property type="match status" value="1"/>
</dbReference>
<feature type="transmembrane region" description="Helical" evidence="14">
    <location>
        <begin position="2632"/>
        <end position="2652"/>
    </location>
</feature>
<evidence type="ECO:0000256" key="11">
    <source>
        <dbReference type="PIRSR" id="PIRSR603915-2"/>
    </source>
</evidence>
<feature type="compositionally biased region" description="Low complexity" evidence="13">
    <location>
        <begin position="825"/>
        <end position="963"/>
    </location>
</feature>
<keyword evidence="10" id="KW-0325">Glycoprotein</keyword>
<feature type="disulfide bond" evidence="11">
    <location>
        <begin position="2393"/>
        <end position="2406"/>
    </location>
</feature>
<name>A0AAV1H206_XYRNO</name>
<evidence type="ECO:0000259" key="16">
    <source>
        <dbReference type="PROSITE" id="PS50041"/>
    </source>
</evidence>
<dbReference type="SMART" id="SM00034">
    <property type="entry name" value="CLECT"/>
    <property type="match status" value="1"/>
</dbReference>
<comment type="caution">
    <text evidence="12">Lacks conserved residue(s) required for the propagation of feature annotation.</text>
</comment>
<dbReference type="InterPro" id="IPR001304">
    <property type="entry name" value="C-type_lectin-like"/>
</dbReference>
<feature type="compositionally biased region" description="Low complexity" evidence="13">
    <location>
        <begin position="982"/>
        <end position="1058"/>
    </location>
</feature>
<feature type="transmembrane region" description="Helical" evidence="14">
    <location>
        <begin position="2542"/>
        <end position="2562"/>
    </location>
</feature>
<evidence type="ECO:0000313" key="20">
    <source>
        <dbReference type="EMBL" id="CAJ1078834.1"/>
    </source>
</evidence>
<gene>
    <name evidence="20" type="ORF">XNOV1_A022700</name>
</gene>
<feature type="region of interest" description="Disordered" evidence="13">
    <location>
        <begin position="2254"/>
        <end position="2278"/>
    </location>
</feature>
<dbReference type="CDD" id="cd01752">
    <property type="entry name" value="PLAT_polycystin"/>
    <property type="match status" value="1"/>
</dbReference>
<evidence type="ECO:0000256" key="7">
    <source>
        <dbReference type="ARBA" id="ARBA00022989"/>
    </source>
</evidence>
<dbReference type="GO" id="GO:0005509">
    <property type="term" value="F:calcium ion binding"/>
    <property type="evidence" value="ECO:0007669"/>
    <property type="project" value="InterPro"/>
</dbReference>
<dbReference type="InterPro" id="IPR013122">
    <property type="entry name" value="PKD1_2_channel"/>
</dbReference>
<keyword evidence="6" id="KW-0677">Repeat</keyword>
<feature type="compositionally biased region" description="Polar residues" evidence="13">
    <location>
        <begin position="1059"/>
        <end position="1074"/>
    </location>
</feature>
<keyword evidence="4 15" id="KW-0732">Signal</keyword>